<reference evidence="10" key="1">
    <citation type="submission" date="2021-01" db="EMBL/GenBank/DDBJ databases">
        <authorList>
            <person name="Zahm M."/>
            <person name="Roques C."/>
            <person name="Cabau C."/>
            <person name="Klopp C."/>
            <person name="Donnadieu C."/>
            <person name="Jouanno E."/>
            <person name="Lampietro C."/>
            <person name="Louis A."/>
            <person name="Herpin A."/>
            <person name="Echchiki A."/>
            <person name="Berthelot C."/>
            <person name="Parey E."/>
            <person name="Roest-Crollius H."/>
            <person name="Braasch I."/>
            <person name="Postlethwait J."/>
            <person name="Bobe J."/>
            <person name="Montfort J."/>
            <person name="Bouchez O."/>
            <person name="Begum T."/>
            <person name="Mejri S."/>
            <person name="Adams A."/>
            <person name="Chen W.-J."/>
            <person name="Guiguen Y."/>
        </authorList>
    </citation>
    <scope>NUCLEOTIDE SEQUENCE</scope>
    <source>
        <strain evidence="10">YG-15Mar2019-1</strain>
        <tissue evidence="10">Brain</tissue>
    </source>
</reference>
<evidence type="ECO:0000256" key="8">
    <source>
        <dbReference type="SAM" id="MobiDB-lite"/>
    </source>
</evidence>
<dbReference type="Proteomes" id="UP001046870">
    <property type="component" value="Chromosome 10"/>
</dbReference>
<dbReference type="GO" id="GO:0005634">
    <property type="term" value="C:nucleus"/>
    <property type="evidence" value="ECO:0007669"/>
    <property type="project" value="UniProtKB-SubCell"/>
</dbReference>
<evidence type="ECO:0000256" key="4">
    <source>
        <dbReference type="ARBA" id="ARBA00022771"/>
    </source>
</evidence>
<feature type="compositionally biased region" description="Low complexity" evidence="8">
    <location>
        <begin position="461"/>
        <end position="479"/>
    </location>
</feature>
<dbReference type="PANTHER" id="PTHR16515">
    <property type="entry name" value="PR DOMAIN ZINC FINGER PROTEIN"/>
    <property type="match status" value="1"/>
</dbReference>
<protein>
    <recommendedName>
        <fullName evidence="9">C2H2-type domain-containing protein</fullName>
    </recommendedName>
</protein>
<evidence type="ECO:0000259" key="9">
    <source>
        <dbReference type="PROSITE" id="PS50157"/>
    </source>
</evidence>
<dbReference type="PROSITE" id="PS00028">
    <property type="entry name" value="ZINC_FINGER_C2H2_1"/>
    <property type="match status" value="3"/>
</dbReference>
<feature type="compositionally biased region" description="Basic and acidic residues" evidence="8">
    <location>
        <begin position="336"/>
        <end position="349"/>
    </location>
</feature>
<evidence type="ECO:0000256" key="3">
    <source>
        <dbReference type="ARBA" id="ARBA00022737"/>
    </source>
</evidence>
<evidence type="ECO:0000256" key="6">
    <source>
        <dbReference type="ARBA" id="ARBA00023242"/>
    </source>
</evidence>
<feature type="domain" description="C2H2-type" evidence="9">
    <location>
        <begin position="869"/>
        <end position="896"/>
    </location>
</feature>
<dbReference type="PANTHER" id="PTHR16515:SF49">
    <property type="entry name" value="GASTRULA ZINC FINGER PROTEIN XLCGF49.1-LIKE-RELATED"/>
    <property type="match status" value="1"/>
</dbReference>
<dbReference type="InterPro" id="IPR013087">
    <property type="entry name" value="Znf_C2H2_type"/>
</dbReference>
<accession>A0A9D3PX43</accession>
<feature type="region of interest" description="Disordered" evidence="8">
    <location>
        <begin position="942"/>
        <end position="962"/>
    </location>
</feature>
<evidence type="ECO:0000313" key="10">
    <source>
        <dbReference type="EMBL" id="KAG7469200.1"/>
    </source>
</evidence>
<feature type="compositionally biased region" description="Basic residues" evidence="8">
    <location>
        <begin position="480"/>
        <end position="490"/>
    </location>
</feature>
<feature type="region of interest" description="Disordered" evidence="8">
    <location>
        <begin position="336"/>
        <end position="513"/>
    </location>
</feature>
<name>A0A9D3PX43_MEGAT</name>
<dbReference type="GO" id="GO:0010468">
    <property type="term" value="P:regulation of gene expression"/>
    <property type="evidence" value="ECO:0007669"/>
    <property type="project" value="TreeGrafter"/>
</dbReference>
<keyword evidence="2" id="KW-0479">Metal-binding</keyword>
<keyword evidence="3" id="KW-0677">Repeat</keyword>
<feature type="domain" description="C2H2-type" evidence="9">
    <location>
        <begin position="157"/>
        <end position="185"/>
    </location>
</feature>
<evidence type="ECO:0000256" key="7">
    <source>
        <dbReference type="PROSITE-ProRule" id="PRU00042"/>
    </source>
</evidence>
<comment type="caution">
    <text evidence="10">The sequence shown here is derived from an EMBL/GenBank/DDBJ whole genome shotgun (WGS) entry which is preliminary data.</text>
</comment>
<dbReference type="AlphaFoldDB" id="A0A9D3PX43"/>
<feature type="compositionally biased region" description="Basic residues" evidence="8">
    <location>
        <begin position="942"/>
        <end position="960"/>
    </location>
</feature>
<dbReference type="OrthoDB" id="10069600at2759"/>
<feature type="domain" description="C2H2-type" evidence="9">
    <location>
        <begin position="924"/>
        <end position="951"/>
    </location>
</feature>
<dbReference type="InterPro" id="IPR050331">
    <property type="entry name" value="Zinc_finger"/>
</dbReference>
<keyword evidence="6" id="KW-0539">Nucleus</keyword>
<proteinExistence type="predicted"/>
<feature type="compositionally biased region" description="Acidic residues" evidence="8">
    <location>
        <begin position="350"/>
        <end position="388"/>
    </location>
</feature>
<dbReference type="EMBL" id="JAFDVH010000010">
    <property type="protein sequence ID" value="KAG7469200.1"/>
    <property type="molecule type" value="Genomic_DNA"/>
</dbReference>
<keyword evidence="4 7" id="KW-0863">Zinc-finger</keyword>
<evidence type="ECO:0000313" key="11">
    <source>
        <dbReference type="Proteomes" id="UP001046870"/>
    </source>
</evidence>
<comment type="subcellular location">
    <subcellularLocation>
        <location evidence="1">Nucleus</location>
    </subcellularLocation>
</comment>
<evidence type="ECO:0000256" key="1">
    <source>
        <dbReference type="ARBA" id="ARBA00004123"/>
    </source>
</evidence>
<keyword evidence="11" id="KW-1185">Reference proteome</keyword>
<organism evidence="10 11">
    <name type="scientific">Megalops atlanticus</name>
    <name type="common">Tarpon</name>
    <name type="synonym">Clupea gigantea</name>
    <dbReference type="NCBI Taxonomy" id="7932"/>
    <lineage>
        <taxon>Eukaryota</taxon>
        <taxon>Metazoa</taxon>
        <taxon>Chordata</taxon>
        <taxon>Craniata</taxon>
        <taxon>Vertebrata</taxon>
        <taxon>Euteleostomi</taxon>
        <taxon>Actinopterygii</taxon>
        <taxon>Neopterygii</taxon>
        <taxon>Teleostei</taxon>
        <taxon>Elopiformes</taxon>
        <taxon>Megalopidae</taxon>
        <taxon>Megalops</taxon>
    </lineage>
</organism>
<dbReference type="Gene3D" id="3.30.160.60">
    <property type="entry name" value="Classic Zinc Finger"/>
    <property type="match status" value="2"/>
</dbReference>
<sequence length="994" mass="108406">MHEGYTSDAGCQKIKHIDSCDCKQKETDMTTFYETDMAMEMALPMDMVAEEVVMQDEVGAEVELNADVDNVTLPSSIDMLSRSRRELCYPDDSSEDEDEGDTAGSRLCGSGPNAARDRDGDVWTGHLKDDCLCWECGERFKSLELLMGHFRKHEAHVCCNLCHVTFRRVVSLSMHLNNVHNNVRLFCTTCHLSFESKWDLNEHLGKHADLSDPPVSGTNPPRTPEKEVENCPTPVVQQDGRLEEQVLPADSPMRYLRPLKKKSSPQSESCLTGVVAKDHAYNNRTAATGNGKVSTTYALRVRHTKTLTKVFPRDSLPESAHQKKIRFFVFRSVDQRPETEAKRGERDGEEKEEEEGEDGEREGEGRIEEEEEEAEAEAGEEANEDTEPDMSSWIAPLPDSMASPDSSAWIKQESMDPDGEAAPWEGEPIEEEEEVDPQEEEEEQSDSTPAEDSDYDPDGVSDASSESFSSGNSSGSSYSPRKRRKKRTRSRGVMGARKQSRAGASQESPAVGEVTKCPHYSKEQRNLLQHLQICERQKAAVAAFAAAHFPSKTATEDHKAVTQAPVKPSRMYACDACREVFPEQVTYRRHHCPKKAASKAASVASSSAPTPIPGTLTVAANVQAPAAPPPAAPSAVALPAASSLLASSTPSQGPNGGAMKVTQVAVPCAAQSTTVVSPLSVSSGPGFSLPGIVLTSSSAPSQPGPRPIMATVVFNGSSASGRVARVVLQSQGLTFPTQTLSQTQPVRLSVPAQAKTLNPSQGAPSVQLTNLLMGGIIQPQTLIRSPLLTAQPPGPGPVPVAVPTPTPAAASDPAYPNSPALIPVTAPGPAQTSSPAPEPLKILGLFVNRSQELALQQRLNKSWRSKSVFLCRQCGAVSRQPSLGVRHRYLHRGSRRHRCHCGRAFQRRLHLLRHHIQHAEATRFVCAPCGETFTGARCLARHKQGQEGKRRRRKKARPRKGCQAPFSCDCGQLFQRPTAFLWHKLKNPKRLKRT</sequence>
<evidence type="ECO:0000256" key="5">
    <source>
        <dbReference type="ARBA" id="ARBA00022833"/>
    </source>
</evidence>
<feature type="compositionally biased region" description="Acidic residues" evidence="8">
    <location>
        <begin position="427"/>
        <end position="459"/>
    </location>
</feature>
<feature type="region of interest" description="Disordered" evidence="8">
    <location>
        <begin position="88"/>
        <end position="115"/>
    </location>
</feature>
<dbReference type="SUPFAM" id="SSF57667">
    <property type="entry name" value="beta-beta-alpha zinc fingers"/>
    <property type="match status" value="1"/>
</dbReference>
<dbReference type="GO" id="GO:0008270">
    <property type="term" value="F:zinc ion binding"/>
    <property type="evidence" value="ECO:0007669"/>
    <property type="project" value="UniProtKB-KW"/>
</dbReference>
<feature type="region of interest" description="Disordered" evidence="8">
    <location>
        <begin position="207"/>
        <end position="231"/>
    </location>
</feature>
<keyword evidence="5" id="KW-0862">Zinc</keyword>
<feature type="compositionally biased region" description="Acidic residues" evidence="8">
    <location>
        <begin position="92"/>
        <end position="101"/>
    </location>
</feature>
<dbReference type="InterPro" id="IPR036236">
    <property type="entry name" value="Znf_C2H2_sf"/>
</dbReference>
<evidence type="ECO:0000256" key="2">
    <source>
        <dbReference type="ARBA" id="ARBA00022723"/>
    </source>
</evidence>
<dbReference type="SMART" id="SM00355">
    <property type="entry name" value="ZnF_C2H2"/>
    <property type="match status" value="7"/>
</dbReference>
<dbReference type="PROSITE" id="PS50157">
    <property type="entry name" value="ZINC_FINGER_C2H2_2"/>
    <property type="match status" value="3"/>
</dbReference>
<gene>
    <name evidence="10" type="ORF">MATL_G00126480</name>
</gene>